<keyword evidence="4" id="KW-1185">Reference proteome</keyword>
<proteinExistence type="predicted"/>
<protein>
    <submittedName>
        <fullName evidence="3">Membrane protein, putative</fullName>
    </submittedName>
</protein>
<feature type="transmembrane region" description="Helical" evidence="1">
    <location>
        <begin position="165"/>
        <end position="183"/>
    </location>
</feature>
<keyword evidence="1" id="KW-1133">Transmembrane helix</keyword>
<feature type="transmembrane region" description="Helical" evidence="1">
    <location>
        <begin position="50"/>
        <end position="71"/>
    </location>
</feature>
<feature type="transmembrane region" description="Helical" evidence="1">
    <location>
        <begin position="110"/>
        <end position="129"/>
    </location>
</feature>
<feature type="transmembrane region" description="Helical" evidence="1">
    <location>
        <begin position="223"/>
        <end position="240"/>
    </location>
</feature>
<dbReference type="HOGENOM" id="CLU_032828_2_2_5"/>
<evidence type="ECO:0000313" key="4">
    <source>
        <dbReference type="Proteomes" id="UP000005954"/>
    </source>
</evidence>
<accession>A3SRR8</accession>
<name>A3SRR8_ROSNI</name>
<comment type="caution">
    <text evidence="3">The sequence shown here is derived from an EMBL/GenBank/DDBJ whole genome shotgun (WGS) entry which is preliminary data.</text>
</comment>
<dbReference type="PANTHER" id="PTHR22911:SF103">
    <property type="entry name" value="BLR2811 PROTEIN"/>
    <property type="match status" value="1"/>
</dbReference>
<dbReference type="RefSeq" id="WP_009814390.1">
    <property type="nucleotide sequence ID" value="NZ_CH724156.1"/>
</dbReference>
<feature type="transmembrane region" description="Helical" evidence="1">
    <location>
        <begin position="21"/>
        <end position="44"/>
    </location>
</feature>
<feature type="transmembrane region" description="Helical" evidence="1">
    <location>
        <begin position="87"/>
        <end position="104"/>
    </location>
</feature>
<evidence type="ECO:0000313" key="3">
    <source>
        <dbReference type="EMBL" id="EAP75291.1"/>
    </source>
</evidence>
<dbReference type="InterPro" id="IPR000620">
    <property type="entry name" value="EamA_dom"/>
</dbReference>
<feature type="domain" description="EamA" evidence="2">
    <location>
        <begin position="21"/>
        <end position="155"/>
    </location>
</feature>
<dbReference type="AlphaFoldDB" id="A3SRR8"/>
<gene>
    <name evidence="3" type="ORF">ISM_11905</name>
</gene>
<dbReference type="STRING" id="89187.ISM_11905"/>
<dbReference type="EMBL" id="AALY01000004">
    <property type="protein sequence ID" value="EAP75291.1"/>
    <property type="molecule type" value="Genomic_DNA"/>
</dbReference>
<feature type="domain" description="EamA" evidence="2">
    <location>
        <begin position="165"/>
        <end position="290"/>
    </location>
</feature>
<dbReference type="InterPro" id="IPR037185">
    <property type="entry name" value="EmrE-like"/>
</dbReference>
<sequence length="302" mass="31836">MLTATRADREAGERHGDRAGLGILLMLVAAVFATSLSASAKWLLTELAWPALQVVALRYAVHFAMACAIFLPKQGVAVFRANAPGRLLLRSLVLILATLFNFLALQHLPLTLTTVILFAGPILITVLSVPMLGERIGAHRLVAVLVGFCGVLVVIQPGGVGFDPAVLYSVGSMGFASLYYILTRMLAGVDSNASIQLWSSGLASVVFLPLSLGTWVWPESGTALAVVLFMGVCGGLSHIASTGAHQLARASMLAPFTYAQIVTASAAGYLLFGERPGAATLVGCAIIIGSGLYLWWRETRLS</sequence>
<dbReference type="SUPFAM" id="SSF103481">
    <property type="entry name" value="Multidrug resistance efflux transporter EmrE"/>
    <property type="match status" value="2"/>
</dbReference>
<reference evidence="3 4" key="1">
    <citation type="submission" date="2005-12" db="EMBL/GenBank/DDBJ databases">
        <authorList>
            <person name="Moran M.A."/>
            <person name="Ferriera S."/>
            <person name="Johnson J."/>
            <person name="Kravitz S."/>
            <person name="Halpern A."/>
            <person name="Remington K."/>
            <person name="Beeson K."/>
            <person name="Tran B."/>
            <person name="Rogers Y.-H."/>
            <person name="Friedman R."/>
            <person name="Venter J.C."/>
        </authorList>
    </citation>
    <scope>NUCLEOTIDE SEQUENCE [LARGE SCALE GENOMIC DNA]</scope>
    <source>
        <strain evidence="4">ATCC BAA-591 / DSM 15170 / ISM</strain>
    </source>
</reference>
<dbReference type="GO" id="GO:0016020">
    <property type="term" value="C:membrane"/>
    <property type="evidence" value="ECO:0007669"/>
    <property type="project" value="InterPro"/>
</dbReference>
<keyword evidence="1" id="KW-0812">Transmembrane</keyword>
<dbReference type="Proteomes" id="UP000005954">
    <property type="component" value="Unassembled WGS sequence"/>
</dbReference>
<feature type="transmembrane region" description="Helical" evidence="1">
    <location>
        <begin position="278"/>
        <end position="296"/>
    </location>
</feature>
<dbReference type="PANTHER" id="PTHR22911">
    <property type="entry name" value="ACYL-MALONYL CONDENSING ENZYME-RELATED"/>
    <property type="match status" value="1"/>
</dbReference>
<keyword evidence="1" id="KW-0472">Membrane</keyword>
<dbReference type="eggNOG" id="COG0697">
    <property type="taxonomic scope" value="Bacteria"/>
</dbReference>
<evidence type="ECO:0000256" key="1">
    <source>
        <dbReference type="SAM" id="Phobius"/>
    </source>
</evidence>
<feature type="transmembrane region" description="Helical" evidence="1">
    <location>
        <begin position="252"/>
        <end position="272"/>
    </location>
</feature>
<feature type="transmembrane region" description="Helical" evidence="1">
    <location>
        <begin position="141"/>
        <end position="159"/>
    </location>
</feature>
<dbReference type="Pfam" id="PF00892">
    <property type="entry name" value="EamA"/>
    <property type="match status" value="2"/>
</dbReference>
<evidence type="ECO:0000259" key="2">
    <source>
        <dbReference type="Pfam" id="PF00892"/>
    </source>
</evidence>
<feature type="transmembrane region" description="Helical" evidence="1">
    <location>
        <begin position="195"/>
        <end position="217"/>
    </location>
</feature>
<organism evidence="3 4">
    <name type="scientific">Roseovarius nubinhibens (strain ATCC BAA-591 / DSM 15170 / ISM)</name>
    <dbReference type="NCBI Taxonomy" id="89187"/>
    <lineage>
        <taxon>Bacteria</taxon>
        <taxon>Pseudomonadati</taxon>
        <taxon>Pseudomonadota</taxon>
        <taxon>Alphaproteobacteria</taxon>
        <taxon>Rhodobacterales</taxon>
        <taxon>Roseobacteraceae</taxon>
        <taxon>Roseovarius</taxon>
    </lineage>
</organism>